<feature type="domain" description="CHAT" evidence="2">
    <location>
        <begin position="572"/>
        <end position="821"/>
    </location>
</feature>
<comment type="caution">
    <text evidence="3">The sequence shown here is derived from an EMBL/GenBank/DDBJ whole genome shotgun (WGS) entry which is preliminary data.</text>
</comment>
<dbReference type="InterPro" id="IPR011990">
    <property type="entry name" value="TPR-like_helical_dom_sf"/>
</dbReference>
<dbReference type="Proteomes" id="UP000576082">
    <property type="component" value="Unassembled WGS sequence"/>
</dbReference>
<dbReference type="RefSeq" id="WP_169660898.1">
    <property type="nucleotide sequence ID" value="NZ_JABANE010000198.1"/>
</dbReference>
<organism evidence="3 4">
    <name type="scientific">Flammeovirga aprica JL-4</name>
    <dbReference type="NCBI Taxonomy" id="694437"/>
    <lineage>
        <taxon>Bacteria</taxon>
        <taxon>Pseudomonadati</taxon>
        <taxon>Bacteroidota</taxon>
        <taxon>Cytophagia</taxon>
        <taxon>Cytophagales</taxon>
        <taxon>Flammeovirgaceae</taxon>
        <taxon>Flammeovirga</taxon>
    </lineage>
</organism>
<proteinExistence type="predicted"/>
<evidence type="ECO:0000313" key="3">
    <source>
        <dbReference type="EMBL" id="NME72721.1"/>
    </source>
</evidence>
<evidence type="ECO:0000256" key="1">
    <source>
        <dbReference type="SAM" id="SignalP"/>
    </source>
</evidence>
<evidence type="ECO:0000259" key="2">
    <source>
        <dbReference type="Pfam" id="PF12770"/>
    </source>
</evidence>
<gene>
    <name evidence="3" type="ORF">HHU12_32480</name>
</gene>
<sequence length="843" mass="98941">MKFFLFLTFSCFLFTSVNAQHYDDSALKKKAFTAFNNREYDSSIYYFTQIEKQTKSLNNKIFSQRALGQLYGKEKLDLTKGIKWLKKTVETIERESNDNKHSSYTLSLQFLGDYYLYLGKNDSAEYFLKKGCLTYLNNKEKFKNNYYILSKFNTFFYRRKEYNLSKEILNNLIQKDNRDYNVLSNYLSLCIQINDSVEIKNTVEKINSLEKIRAGGHFFYLGEYALKGDHYNKAIEYYNSYIKQYNLFFQNPGDYTYSNDEIKIRHYYIARTYLQISQCYRGLKNDNKRLEYLLKAKKEIQKGLSFPTQDMNVMASEIYRALDIYHHEHEILTSINYIDSAQKLIENQLLVHEKDTNQVLLNQLILQNFYKAEFSGNIEEQEKYYWQSYLMLKKFVGNQYNDDDQLYQFKNLKDIQNQFIIFFTRLYQQKKDKEYLYKVLEIIENSKSNILYKRSQGLENLTFEQYINTPNIDSLRNKINSPPLLSSDVIQEYFKDYYGGKSFVSYYPLKEGLIMAGYIDGDFFLETKCLPDTWNNLIKSVHKELSESNLFIDRSFNHQLLEIGEFLIPDKLKNAEDKRVVFSPSGNLTFIPFEILKSQKGYYLDQWAISYSFSLHHEYSIQRPIDEDYAPIEILGVAPYNKINLPFSLDELKAFTDNILSDKEANMENTLQKINDINILHLATHTTISKTAKDSNIEFYPGDGTQKHSLSFNEVANKDLSHLQLVSLSSCHSADGPYIDGEGILSLQRAFAYASVHSILASKWDVNDEVSSIIMASFYDYIKQGWEKDIALQKAKKDFWSDNPSLKINPIYWGNIVLFGDSDPISSASLQKTLIEYLPFDFK</sequence>
<feature type="signal peptide" evidence="1">
    <location>
        <begin position="1"/>
        <end position="19"/>
    </location>
</feature>
<dbReference type="Gene3D" id="1.25.40.10">
    <property type="entry name" value="Tetratricopeptide repeat domain"/>
    <property type="match status" value="1"/>
</dbReference>
<dbReference type="Pfam" id="PF12770">
    <property type="entry name" value="CHAT"/>
    <property type="match status" value="1"/>
</dbReference>
<keyword evidence="4" id="KW-1185">Reference proteome</keyword>
<evidence type="ECO:0000313" key="4">
    <source>
        <dbReference type="Proteomes" id="UP000576082"/>
    </source>
</evidence>
<accession>A0A7X9S1K6</accession>
<feature type="chain" id="PRO_5031502376" evidence="1">
    <location>
        <begin position="20"/>
        <end position="843"/>
    </location>
</feature>
<dbReference type="InterPro" id="IPR024983">
    <property type="entry name" value="CHAT_dom"/>
</dbReference>
<reference evidence="3 4" key="1">
    <citation type="submission" date="2020-04" db="EMBL/GenBank/DDBJ databases">
        <title>Flammeovirga sp. SR4, a novel species isolated from seawater.</title>
        <authorList>
            <person name="Wang X."/>
        </authorList>
    </citation>
    <scope>NUCLEOTIDE SEQUENCE [LARGE SCALE GENOMIC DNA]</scope>
    <source>
        <strain evidence="3 4">ATCC 23126</strain>
    </source>
</reference>
<dbReference type="AlphaFoldDB" id="A0A7X9S1K6"/>
<protein>
    <submittedName>
        <fullName evidence="3">CHAT domain-containing protein</fullName>
    </submittedName>
</protein>
<dbReference type="EMBL" id="JABANE010000198">
    <property type="protein sequence ID" value="NME72721.1"/>
    <property type="molecule type" value="Genomic_DNA"/>
</dbReference>
<name>A0A7X9S1K6_9BACT</name>
<keyword evidence="1" id="KW-0732">Signal</keyword>